<dbReference type="InterPro" id="IPR058637">
    <property type="entry name" value="YknX-like_C"/>
</dbReference>
<dbReference type="Pfam" id="PF25973">
    <property type="entry name" value="BSH_CzcB"/>
    <property type="match status" value="1"/>
</dbReference>
<evidence type="ECO:0000259" key="2">
    <source>
        <dbReference type="Pfam" id="PF25954"/>
    </source>
</evidence>
<dbReference type="NCBIfam" id="TIGR01730">
    <property type="entry name" value="RND_mfp"/>
    <property type="match status" value="1"/>
</dbReference>
<proteinExistence type="inferred from homology"/>
<dbReference type="Gene3D" id="2.40.50.100">
    <property type="match status" value="1"/>
</dbReference>
<evidence type="ECO:0000256" key="1">
    <source>
        <dbReference type="ARBA" id="ARBA00009477"/>
    </source>
</evidence>
<dbReference type="Pfam" id="PF25954">
    <property type="entry name" value="Beta-barrel_RND_2"/>
    <property type="match status" value="1"/>
</dbReference>
<dbReference type="EMBL" id="WNXC01000009">
    <property type="protein sequence ID" value="MBB2151388.1"/>
    <property type="molecule type" value="Genomic_DNA"/>
</dbReference>
<evidence type="ECO:0000313" key="6">
    <source>
        <dbReference type="Proteomes" id="UP000636110"/>
    </source>
</evidence>
<name>A0ABR6F1H9_9SPHI</name>
<evidence type="ECO:0000259" key="3">
    <source>
        <dbReference type="Pfam" id="PF25973"/>
    </source>
</evidence>
<dbReference type="PANTHER" id="PTHR30469">
    <property type="entry name" value="MULTIDRUG RESISTANCE PROTEIN MDTA"/>
    <property type="match status" value="1"/>
</dbReference>
<accession>A0ABR6F1H9</accession>
<dbReference type="InterPro" id="IPR006143">
    <property type="entry name" value="RND_pump_MFP"/>
</dbReference>
<dbReference type="Pfam" id="PF25989">
    <property type="entry name" value="YknX_C"/>
    <property type="match status" value="1"/>
</dbReference>
<dbReference type="RefSeq" id="WP_182961178.1">
    <property type="nucleotide sequence ID" value="NZ_WNXC01000009.1"/>
</dbReference>
<evidence type="ECO:0000313" key="5">
    <source>
        <dbReference type="EMBL" id="MBB2151388.1"/>
    </source>
</evidence>
<sequence>MTTYHKYITTVAVIGLLAAGCSSGEQPKDLRDHKKETTIAEDLLAKVLKKGLISDIVLSGSLKPYNEVNIFPRVNAFVKTIAVDRGSLVSKGQLLATLEAPEMESQLQAANSRFTQATENARASKEKYGRLKEAAKEPGAVSPLDLDNAMARMKADEAIALSEKSNMGSVKTMQSYLQIYAPFDGMIIQRNVSPGALVSPGKSTDQPMFVLQDIKKLRLEVFIPENYVDKVDLKKPVSFIFNATPGLTRKAKISRSANTLGSTRSEAVEVDIANADQQLKPGMYAEVRIPLLSGARSLLVPNSAIVRSTERQYVIVVRAGRAVLVDVKEGLAAPDSTEVFGNLKAGELVLKQGNDEVKENDFIK</sequence>
<feature type="domain" description="CusB-like beta-barrel" evidence="2">
    <location>
        <begin position="219"/>
        <end position="289"/>
    </location>
</feature>
<keyword evidence="6" id="KW-1185">Reference proteome</keyword>
<dbReference type="Gene3D" id="2.40.30.170">
    <property type="match status" value="1"/>
</dbReference>
<protein>
    <submittedName>
        <fullName evidence="5">Efflux RND transporter periplasmic adaptor subunit</fullName>
    </submittedName>
</protein>
<comment type="similarity">
    <text evidence="1">Belongs to the membrane fusion protein (MFP) (TC 8.A.1) family.</text>
</comment>
<dbReference type="Gene3D" id="2.40.420.20">
    <property type="match status" value="1"/>
</dbReference>
<organism evidence="5 6">
    <name type="scientific">Pedobacter gandavensis</name>
    <dbReference type="NCBI Taxonomy" id="2679963"/>
    <lineage>
        <taxon>Bacteria</taxon>
        <taxon>Pseudomonadati</taxon>
        <taxon>Bacteroidota</taxon>
        <taxon>Sphingobacteriia</taxon>
        <taxon>Sphingobacteriales</taxon>
        <taxon>Sphingobacteriaceae</taxon>
        <taxon>Pedobacter</taxon>
    </lineage>
</organism>
<dbReference type="PANTHER" id="PTHR30469:SF37">
    <property type="entry name" value="RAGD PROTEIN"/>
    <property type="match status" value="1"/>
</dbReference>
<feature type="domain" description="CzcB-like barrel-sandwich hybrid" evidence="3">
    <location>
        <begin position="68"/>
        <end position="201"/>
    </location>
</feature>
<feature type="domain" description="YknX-like C-terminal permuted SH3-like" evidence="4">
    <location>
        <begin position="298"/>
        <end position="359"/>
    </location>
</feature>
<dbReference type="InterPro" id="IPR058792">
    <property type="entry name" value="Beta-barrel_RND_2"/>
</dbReference>
<evidence type="ECO:0000259" key="4">
    <source>
        <dbReference type="Pfam" id="PF25989"/>
    </source>
</evidence>
<dbReference type="Proteomes" id="UP000636110">
    <property type="component" value="Unassembled WGS sequence"/>
</dbReference>
<gene>
    <name evidence="5" type="ORF">GM920_20980</name>
</gene>
<comment type="caution">
    <text evidence="5">The sequence shown here is derived from an EMBL/GenBank/DDBJ whole genome shotgun (WGS) entry which is preliminary data.</text>
</comment>
<dbReference type="InterPro" id="IPR058647">
    <property type="entry name" value="BSH_CzcB-like"/>
</dbReference>
<dbReference type="PROSITE" id="PS51257">
    <property type="entry name" value="PROKAR_LIPOPROTEIN"/>
    <property type="match status" value="1"/>
</dbReference>
<reference evidence="5 6" key="1">
    <citation type="submission" date="2019-11" db="EMBL/GenBank/DDBJ databases">
        <title>Description of Pedobacter sp. LMG 31462T.</title>
        <authorList>
            <person name="Carlier A."/>
            <person name="Qi S."/>
            <person name="Vandamme P."/>
        </authorList>
    </citation>
    <scope>NUCLEOTIDE SEQUENCE [LARGE SCALE GENOMIC DNA]</scope>
    <source>
        <strain evidence="5 6">LMG 31462</strain>
    </source>
</reference>
<dbReference type="SUPFAM" id="SSF111369">
    <property type="entry name" value="HlyD-like secretion proteins"/>
    <property type="match status" value="1"/>
</dbReference>
<dbReference type="Gene3D" id="1.10.287.470">
    <property type="entry name" value="Helix hairpin bin"/>
    <property type="match status" value="1"/>
</dbReference>